<reference evidence="2 3" key="1">
    <citation type="submission" date="2023-01" db="EMBL/GenBank/DDBJ databases">
        <title>Analysis of 21 Apiospora genomes using comparative genomics revels a genus with tremendous synthesis potential of carbohydrate active enzymes and secondary metabolites.</title>
        <authorList>
            <person name="Sorensen T."/>
        </authorList>
    </citation>
    <scope>NUCLEOTIDE SEQUENCE [LARGE SCALE GENOMIC DNA]</scope>
    <source>
        <strain evidence="2 3">CBS 83171</strain>
    </source>
</reference>
<keyword evidence="3" id="KW-1185">Reference proteome</keyword>
<evidence type="ECO:0000313" key="3">
    <source>
        <dbReference type="Proteomes" id="UP001446871"/>
    </source>
</evidence>
<dbReference type="EMBL" id="JAQQWM010000009">
    <property type="protein sequence ID" value="KAK8047306.1"/>
    <property type="molecule type" value="Genomic_DNA"/>
</dbReference>
<name>A0ABR1TKZ0_9PEZI</name>
<protein>
    <submittedName>
        <fullName evidence="2">Uncharacterized protein</fullName>
    </submittedName>
</protein>
<proteinExistence type="predicted"/>
<feature type="region of interest" description="Disordered" evidence="1">
    <location>
        <begin position="230"/>
        <end position="273"/>
    </location>
</feature>
<gene>
    <name evidence="2" type="ORF">PG996_015370</name>
</gene>
<evidence type="ECO:0000256" key="1">
    <source>
        <dbReference type="SAM" id="MobiDB-lite"/>
    </source>
</evidence>
<organism evidence="2 3">
    <name type="scientific">Apiospora saccharicola</name>
    <dbReference type="NCBI Taxonomy" id="335842"/>
    <lineage>
        <taxon>Eukaryota</taxon>
        <taxon>Fungi</taxon>
        <taxon>Dikarya</taxon>
        <taxon>Ascomycota</taxon>
        <taxon>Pezizomycotina</taxon>
        <taxon>Sordariomycetes</taxon>
        <taxon>Xylariomycetidae</taxon>
        <taxon>Amphisphaeriales</taxon>
        <taxon>Apiosporaceae</taxon>
        <taxon>Apiospora</taxon>
    </lineage>
</organism>
<sequence length="336" mass="38337">MSSGITIIDRGNNVFEVKEKKGDGSWRQRLAAPAKPSICISEDEAWGSTYRNNFYERSAIELEDIAAAYTRSLPLFRTTKRNHLEVPVVPETWTGAGFWEGCAYLKVEDGANDRGFMEPVEREPLRRRESSLLDAAEKTAFDRYAEEEENLIDYYESFDWADKEWIESYAGRPKEVILERDLFRGGFRDWTPAELETRFGVKSKAYLMRLLRRRKLVMCDSEAYDATVGKRMMQGTGDEVDDTGSDDDSDDDSDDCSDDDSDDDNDDDGVKQRDGWTVWGHMTQAEQDAFSTALAQDEVGMCKVSGLSDLPEFEDYPQTVFVPLSPTRENFEPRTP</sequence>
<comment type="caution">
    <text evidence="2">The sequence shown here is derived from an EMBL/GenBank/DDBJ whole genome shotgun (WGS) entry which is preliminary data.</text>
</comment>
<feature type="compositionally biased region" description="Acidic residues" evidence="1">
    <location>
        <begin position="238"/>
        <end position="267"/>
    </location>
</feature>
<dbReference type="Proteomes" id="UP001446871">
    <property type="component" value="Unassembled WGS sequence"/>
</dbReference>
<accession>A0ABR1TKZ0</accession>
<evidence type="ECO:0000313" key="2">
    <source>
        <dbReference type="EMBL" id="KAK8047306.1"/>
    </source>
</evidence>